<dbReference type="Gene3D" id="1.10.510.10">
    <property type="entry name" value="Transferase(Phosphotransferase) domain 1"/>
    <property type="match status" value="1"/>
</dbReference>
<dbReference type="STRING" id="88036.D8RPW9"/>
<dbReference type="HOGENOM" id="CLU_000288_21_4_1"/>
<keyword evidence="5" id="KW-1185">Reference proteome</keyword>
<dbReference type="PANTHER" id="PTHR47989:SF62">
    <property type="entry name" value="OS05G0423500 PROTEIN"/>
    <property type="match status" value="1"/>
</dbReference>
<dbReference type="KEGG" id="smo:SELMODRAFT_148915"/>
<dbReference type="FunFam" id="1.10.510.10:FF:001703">
    <property type="entry name" value="Predicted protein"/>
    <property type="match status" value="1"/>
</dbReference>
<dbReference type="OMA" id="VNIVQWA"/>
<dbReference type="InterPro" id="IPR008271">
    <property type="entry name" value="Ser/Thr_kinase_AS"/>
</dbReference>
<dbReference type="InParanoid" id="D8RPW9"/>
<accession>D8RPW9</accession>
<keyword evidence="1" id="KW-0547">Nucleotide-binding</keyword>
<dbReference type="SMART" id="SM00220">
    <property type="entry name" value="S_TKc"/>
    <property type="match status" value="1"/>
</dbReference>
<protein>
    <recommendedName>
        <fullName evidence="3">Protein kinase domain-containing protein</fullName>
    </recommendedName>
</protein>
<dbReference type="PROSITE" id="PS00108">
    <property type="entry name" value="PROTEIN_KINASE_ST"/>
    <property type="match status" value="1"/>
</dbReference>
<evidence type="ECO:0000256" key="2">
    <source>
        <dbReference type="ARBA" id="ARBA00022840"/>
    </source>
</evidence>
<dbReference type="InterPro" id="IPR000719">
    <property type="entry name" value="Prot_kinase_dom"/>
</dbReference>
<dbReference type="PROSITE" id="PS50011">
    <property type="entry name" value="PROTEIN_KINASE_DOM"/>
    <property type="match status" value="1"/>
</dbReference>
<dbReference type="InterPro" id="IPR001245">
    <property type="entry name" value="Ser-Thr/Tyr_kinase_cat_dom"/>
</dbReference>
<dbReference type="SUPFAM" id="SSF56112">
    <property type="entry name" value="Protein kinase-like (PK-like)"/>
    <property type="match status" value="1"/>
</dbReference>
<evidence type="ECO:0000256" key="1">
    <source>
        <dbReference type="ARBA" id="ARBA00022741"/>
    </source>
</evidence>
<dbReference type="eggNOG" id="ENOG502QW5Y">
    <property type="taxonomic scope" value="Eukaryota"/>
</dbReference>
<dbReference type="Pfam" id="PF07714">
    <property type="entry name" value="PK_Tyr_Ser-Thr"/>
    <property type="match status" value="1"/>
</dbReference>
<gene>
    <name evidence="4" type="ORF">SELMODRAFT_148915</name>
</gene>
<organism evidence="5">
    <name type="scientific">Selaginella moellendorffii</name>
    <name type="common">Spikemoss</name>
    <dbReference type="NCBI Taxonomy" id="88036"/>
    <lineage>
        <taxon>Eukaryota</taxon>
        <taxon>Viridiplantae</taxon>
        <taxon>Streptophyta</taxon>
        <taxon>Embryophyta</taxon>
        <taxon>Tracheophyta</taxon>
        <taxon>Lycopodiopsida</taxon>
        <taxon>Selaginellales</taxon>
        <taxon>Selaginellaceae</taxon>
        <taxon>Selaginella</taxon>
    </lineage>
</organism>
<feature type="domain" description="Protein kinase" evidence="3">
    <location>
        <begin position="1"/>
        <end position="201"/>
    </location>
</feature>
<dbReference type="InterPro" id="IPR011009">
    <property type="entry name" value="Kinase-like_dom_sf"/>
</dbReference>
<dbReference type="PANTHER" id="PTHR47989">
    <property type="entry name" value="OS01G0750732 PROTEIN"/>
    <property type="match status" value="1"/>
</dbReference>
<evidence type="ECO:0000313" key="4">
    <source>
        <dbReference type="EMBL" id="EFJ25553.1"/>
    </source>
</evidence>
<sequence>MGGGTLMEHLYGSKSPLDWKARVKIAVGAATALDYLHNGSDSKIIHRDVKSTNILLDSGMNAKVADFGLSKHVTRIDATHVTTLVKGTVGYLDPEYYASNQLTEKSDVYSFGVVLLELICGREPLSDRVPADQYSIITWARPYLLSGSYNEVVDRNIAGRFSIGSMAIFANVAAKSVARDPNERPKMSQVLRDLKEAQAFETAM</sequence>
<name>D8RPW9_SELML</name>
<dbReference type="GO" id="GO:0005524">
    <property type="term" value="F:ATP binding"/>
    <property type="evidence" value="ECO:0007669"/>
    <property type="project" value="UniProtKB-KW"/>
</dbReference>
<dbReference type="AlphaFoldDB" id="D8RPW9"/>
<dbReference type="Gramene" id="EFJ25553">
    <property type="protein sequence ID" value="EFJ25553"/>
    <property type="gene ID" value="SELMODRAFT_148915"/>
</dbReference>
<evidence type="ECO:0000313" key="5">
    <source>
        <dbReference type="Proteomes" id="UP000001514"/>
    </source>
</evidence>
<dbReference type="GO" id="GO:0004672">
    <property type="term" value="F:protein kinase activity"/>
    <property type="evidence" value="ECO:0000318"/>
    <property type="project" value="GO_Central"/>
</dbReference>
<proteinExistence type="predicted"/>
<evidence type="ECO:0000259" key="3">
    <source>
        <dbReference type="PROSITE" id="PS50011"/>
    </source>
</evidence>
<dbReference type="Proteomes" id="UP000001514">
    <property type="component" value="Unassembled WGS sequence"/>
</dbReference>
<reference evidence="4 5" key="1">
    <citation type="journal article" date="2011" name="Science">
        <title>The Selaginella genome identifies genetic changes associated with the evolution of vascular plants.</title>
        <authorList>
            <person name="Banks J.A."/>
            <person name="Nishiyama T."/>
            <person name="Hasebe M."/>
            <person name="Bowman J.L."/>
            <person name="Gribskov M."/>
            <person name="dePamphilis C."/>
            <person name="Albert V.A."/>
            <person name="Aono N."/>
            <person name="Aoyama T."/>
            <person name="Ambrose B.A."/>
            <person name="Ashton N.W."/>
            <person name="Axtell M.J."/>
            <person name="Barker E."/>
            <person name="Barker M.S."/>
            <person name="Bennetzen J.L."/>
            <person name="Bonawitz N.D."/>
            <person name="Chapple C."/>
            <person name="Cheng C."/>
            <person name="Correa L.G."/>
            <person name="Dacre M."/>
            <person name="DeBarry J."/>
            <person name="Dreyer I."/>
            <person name="Elias M."/>
            <person name="Engstrom E.M."/>
            <person name="Estelle M."/>
            <person name="Feng L."/>
            <person name="Finet C."/>
            <person name="Floyd S.K."/>
            <person name="Frommer W.B."/>
            <person name="Fujita T."/>
            <person name="Gramzow L."/>
            <person name="Gutensohn M."/>
            <person name="Harholt J."/>
            <person name="Hattori M."/>
            <person name="Heyl A."/>
            <person name="Hirai T."/>
            <person name="Hiwatashi Y."/>
            <person name="Ishikawa M."/>
            <person name="Iwata M."/>
            <person name="Karol K.G."/>
            <person name="Koehler B."/>
            <person name="Kolukisaoglu U."/>
            <person name="Kubo M."/>
            <person name="Kurata T."/>
            <person name="Lalonde S."/>
            <person name="Li K."/>
            <person name="Li Y."/>
            <person name="Litt A."/>
            <person name="Lyons E."/>
            <person name="Manning G."/>
            <person name="Maruyama T."/>
            <person name="Michael T.P."/>
            <person name="Mikami K."/>
            <person name="Miyazaki S."/>
            <person name="Morinaga S."/>
            <person name="Murata T."/>
            <person name="Mueller-Roeber B."/>
            <person name="Nelson D.R."/>
            <person name="Obara M."/>
            <person name="Oguri Y."/>
            <person name="Olmstead R.G."/>
            <person name="Onodera N."/>
            <person name="Petersen B.L."/>
            <person name="Pils B."/>
            <person name="Prigge M."/>
            <person name="Rensing S.A."/>
            <person name="Riano-Pachon D.M."/>
            <person name="Roberts A.W."/>
            <person name="Sato Y."/>
            <person name="Scheller H.V."/>
            <person name="Schulz B."/>
            <person name="Schulz C."/>
            <person name="Shakirov E.V."/>
            <person name="Shibagaki N."/>
            <person name="Shinohara N."/>
            <person name="Shippen D.E."/>
            <person name="Soerensen I."/>
            <person name="Sotooka R."/>
            <person name="Sugimoto N."/>
            <person name="Sugita M."/>
            <person name="Sumikawa N."/>
            <person name="Tanurdzic M."/>
            <person name="Theissen G."/>
            <person name="Ulvskov P."/>
            <person name="Wakazuki S."/>
            <person name="Weng J.K."/>
            <person name="Willats W.W."/>
            <person name="Wipf D."/>
            <person name="Wolf P.G."/>
            <person name="Yang L."/>
            <person name="Zimmer A.D."/>
            <person name="Zhu Q."/>
            <person name="Mitros T."/>
            <person name="Hellsten U."/>
            <person name="Loque D."/>
            <person name="Otillar R."/>
            <person name="Salamov A."/>
            <person name="Schmutz J."/>
            <person name="Shapiro H."/>
            <person name="Lindquist E."/>
            <person name="Lucas S."/>
            <person name="Rokhsar D."/>
            <person name="Grigoriev I.V."/>
        </authorList>
    </citation>
    <scope>NUCLEOTIDE SEQUENCE [LARGE SCALE GENOMIC DNA]</scope>
</reference>
<keyword evidence="2" id="KW-0067">ATP-binding</keyword>
<dbReference type="OrthoDB" id="1882297at2759"/>
<dbReference type="EMBL" id="GL377586">
    <property type="protein sequence ID" value="EFJ25553.1"/>
    <property type="molecule type" value="Genomic_DNA"/>
</dbReference>